<feature type="transmembrane region" description="Helical" evidence="8">
    <location>
        <begin position="79"/>
        <end position="96"/>
    </location>
</feature>
<proteinExistence type="predicted"/>
<keyword evidence="4" id="KW-0808">Transferase</keyword>
<evidence type="ECO:0000256" key="4">
    <source>
        <dbReference type="ARBA" id="ARBA00022679"/>
    </source>
</evidence>
<evidence type="ECO:0000256" key="3">
    <source>
        <dbReference type="ARBA" id="ARBA00022553"/>
    </source>
</evidence>
<evidence type="ECO:0000256" key="6">
    <source>
        <dbReference type="ARBA" id="ARBA00023012"/>
    </source>
</evidence>
<feature type="domain" description="Histidine kinase" evidence="9">
    <location>
        <begin position="220"/>
        <end position="433"/>
    </location>
</feature>
<organism evidence="10 11">
    <name type="scientific">Algoriphagus sediminis</name>
    <dbReference type="NCBI Taxonomy" id="3057113"/>
    <lineage>
        <taxon>Bacteria</taxon>
        <taxon>Pseudomonadati</taxon>
        <taxon>Bacteroidota</taxon>
        <taxon>Cytophagia</taxon>
        <taxon>Cytophagales</taxon>
        <taxon>Cyclobacteriaceae</taxon>
        <taxon>Algoriphagus</taxon>
    </lineage>
</organism>
<dbReference type="SUPFAM" id="SSF47384">
    <property type="entry name" value="Homodimeric domain of signal transducing histidine kinase"/>
    <property type="match status" value="1"/>
</dbReference>
<dbReference type="InterPro" id="IPR005467">
    <property type="entry name" value="His_kinase_dom"/>
</dbReference>
<evidence type="ECO:0000256" key="5">
    <source>
        <dbReference type="ARBA" id="ARBA00022777"/>
    </source>
</evidence>
<feature type="transmembrane region" description="Helical" evidence="8">
    <location>
        <begin position="102"/>
        <end position="120"/>
    </location>
</feature>
<sequence length="433" mass="49504">MLKKSDSGRTDDNFFGLPQLQERVALLFTLLAAILMVFLAISDFFLGLNSFLVLLKLGLAIPFLAGYFMVRKRVYYEPVLNVLLVIAHVGIFFNYVNNDGYRGPTIYTYFILIVVFAVLLRGWAKPAWFVGSLVAFGTVFYLEVQGYITVVRNYADIPSLYLDHLITIFWCSSFIFIGLNLFISRYKKQTEQLEDLSQRQTESLMQIQQVNEEKNRLLALLAHDLKNPIGTLSTTLSLVDEGFFDKKDLDKILLNLRDQSYHLNKVLNNTLSYVMTELEIETQKIEEVDLVKFTDELRKAMQVQADQKKQLIEFEVKGQTRVLPLKINEISIILKNLLDNAIKFSDIGAHVFFTLEILPNLISWRVVNEGVEIPKEERDEIFVFQAKTSYGTTQEKGTGLGLPLSKKIADANGFNLGFESSSFKTVFFLEKSI</sequence>
<comment type="caution">
    <text evidence="10">The sequence shown here is derived from an EMBL/GenBank/DDBJ whole genome shotgun (WGS) entry which is preliminary data.</text>
</comment>
<dbReference type="InterPro" id="IPR003661">
    <property type="entry name" value="HisK_dim/P_dom"/>
</dbReference>
<evidence type="ECO:0000256" key="1">
    <source>
        <dbReference type="ARBA" id="ARBA00000085"/>
    </source>
</evidence>
<dbReference type="PROSITE" id="PS50109">
    <property type="entry name" value="HIS_KIN"/>
    <property type="match status" value="1"/>
</dbReference>
<dbReference type="Gene3D" id="3.30.565.10">
    <property type="entry name" value="Histidine kinase-like ATPase, C-terminal domain"/>
    <property type="match status" value="1"/>
</dbReference>
<dbReference type="InterPro" id="IPR003594">
    <property type="entry name" value="HATPase_dom"/>
</dbReference>
<evidence type="ECO:0000256" key="7">
    <source>
        <dbReference type="SAM" id="Coils"/>
    </source>
</evidence>
<dbReference type="EC" id="2.7.13.3" evidence="2"/>
<evidence type="ECO:0000259" key="9">
    <source>
        <dbReference type="PROSITE" id="PS50109"/>
    </source>
</evidence>
<dbReference type="EMBL" id="JAUEPH010000001">
    <property type="protein sequence ID" value="MDN3203006.1"/>
    <property type="molecule type" value="Genomic_DNA"/>
</dbReference>
<dbReference type="InterPro" id="IPR036890">
    <property type="entry name" value="HATPase_C_sf"/>
</dbReference>
<dbReference type="SMART" id="SM00388">
    <property type="entry name" value="HisKA"/>
    <property type="match status" value="1"/>
</dbReference>
<dbReference type="GO" id="GO:0016301">
    <property type="term" value="F:kinase activity"/>
    <property type="evidence" value="ECO:0007669"/>
    <property type="project" value="UniProtKB-KW"/>
</dbReference>
<keyword evidence="8" id="KW-0472">Membrane</keyword>
<dbReference type="Pfam" id="PF00512">
    <property type="entry name" value="HisKA"/>
    <property type="match status" value="1"/>
</dbReference>
<comment type="catalytic activity">
    <reaction evidence="1">
        <text>ATP + protein L-histidine = ADP + protein N-phospho-L-histidine.</text>
        <dbReference type="EC" id="2.7.13.3"/>
    </reaction>
</comment>
<keyword evidence="5 10" id="KW-0418">Kinase</keyword>
<dbReference type="SUPFAM" id="SSF55874">
    <property type="entry name" value="ATPase domain of HSP90 chaperone/DNA topoisomerase II/histidine kinase"/>
    <property type="match status" value="1"/>
</dbReference>
<dbReference type="InterPro" id="IPR050351">
    <property type="entry name" value="BphY/WalK/GraS-like"/>
</dbReference>
<accession>A0ABT7Y964</accession>
<keyword evidence="6" id="KW-0902">Two-component regulatory system</keyword>
<dbReference type="Gene3D" id="1.10.287.130">
    <property type="match status" value="1"/>
</dbReference>
<evidence type="ECO:0000256" key="2">
    <source>
        <dbReference type="ARBA" id="ARBA00012438"/>
    </source>
</evidence>
<feature type="coiled-coil region" evidence="7">
    <location>
        <begin position="179"/>
        <end position="213"/>
    </location>
</feature>
<keyword evidence="8" id="KW-0812">Transmembrane</keyword>
<evidence type="ECO:0000313" key="11">
    <source>
        <dbReference type="Proteomes" id="UP001171916"/>
    </source>
</evidence>
<reference evidence="10" key="1">
    <citation type="submission" date="2023-06" db="EMBL/GenBank/DDBJ databases">
        <title>Robiginitalea aurantiacus sp. nov. and Algoriphagus sediminis sp. nov., isolated from coastal sediment.</title>
        <authorList>
            <person name="Zhou Z.Y."/>
            <person name="An J."/>
            <person name="Jia Y.W."/>
            <person name="Du Z.J."/>
        </authorList>
    </citation>
    <scope>NUCLEOTIDE SEQUENCE</scope>
    <source>
        <strain evidence="10">C2-7</strain>
    </source>
</reference>
<evidence type="ECO:0000313" key="10">
    <source>
        <dbReference type="EMBL" id="MDN3203006.1"/>
    </source>
</evidence>
<dbReference type="PANTHER" id="PTHR45453:SF1">
    <property type="entry name" value="PHOSPHATE REGULON SENSOR PROTEIN PHOR"/>
    <property type="match status" value="1"/>
</dbReference>
<feature type="transmembrane region" description="Helical" evidence="8">
    <location>
        <begin position="160"/>
        <end position="183"/>
    </location>
</feature>
<dbReference type="InterPro" id="IPR036097">
    <property type="entry name" value="HisK_dim/P_sf"/>
</dbReference>
<dbReference type="CDD" id="cd00082">
    <property type="entry name" value="HisKA"/>
    <property type="match status" value="1"/>
</dbReference>
<dbReference type="PANTHER" id="PTHR45453">
    <property type="entry name" value="PHOSPHATE REGULON SENSOR PROTEIN PHOR"/>
    <property type="match status" value="1"/>
</dbReference>
<name>A0ABT7Y964_9BACT</name>
<feature type="transmembrane region" description="Helical" evidence="8">
    <location>
        <begin position="127"/>
        <end position="148"/>
    </location>
</feature>
<dbReference type="Pfam" id="PF02518">
    <property type="entry name" value="HATPase_c"/>
    <property type="match status" value="1"/>
</dbReference>
<feature type="transmembrane region" description="Helical" evidence="8">
    <location>
        <begin position="24"/>
        <end position="45"/>
    </location>
</feature>
<gene>
    <name evidence="10" type="ORF">QVH07_02540</name>
</gene>
<keyword evidence="11" id="KW-1185">Reference proteome</keyword>
<feature type="transmembrane region" description="Helical" evidence="8">
    <location>
        <begin position="51"/>
        <end position="70"/>
    </location>
</feature>
<keyword evidence="7" id="KW-0175">Coiled coil</keyword>
<dbReference type="Proteomes" id="UP001171916">
    <property type="component" value="Unassembled WGS sequence"/>
</dbReference>
<protein>
    <recommendedName>
        <fullName evidence="2">histidine kinase</fullName>
        <ecNumber evidence="2">2.7.13.3</ecNumber>
    </recommendedName>
</protein>
<dbReference type="SMART" id="SM00387">
    <property type="entry name" value="HATPase_c"/>
    <property type="match status" value="1"/>
</dbReference>
<dbReference type="RefSeq" id="WP_289998559.1">
    <property type="nucleotide sequence ID" value="NZ_JAUEPH010000001.1"/>
</dbReference>
<evidence type="ECO:0000256" key="8">
    <source>
        <dbReference type="SAM" id="Phobius"/>
    </source>
</evidence>
<keyword evidence="8" id="KW-1133">Transmembrane helix</keyword>
<keyword evidence="3" id="KW-0597">Phosphoprotein</keyword>